<reference evidence="1" key="1">
    <citation type="submission" date="2022-07" db="EMBL/GenBank/DDBJ databases">
        <title>Genome analysis of Parmales, a sister group of diatoms, reveals the evolutionary specialization of diatoms from phago-mixotrophs to photoautotrophs.</title>
        <authorList>
            <person name="Ban H."/>
            <person name="Sato S."/>
            <person name="Yoshikawa S."/>
            <person name="Kazumasa Y."/>
            <person name="Nakamura Y."/>
            <person name="Ichinomiya M."/>
            <person name="Saitoh K."/>
            <person name="Sato N."/>
            <person name="Blanc-Mathieu R."/>
            <person name="Endo H."/>
            <person name="Kuwata A."/>
            <person name="Ogata H."/>
        </authorList>
    </citation>
    <scope>NUCLEOTIDE SEQUENCE</scope>
</reference>
<dbReference type="EMBL" id="BRXZ01002946">
    <property type="protein sequence ID" value="GMH73456.1"/>
    <property type="molecule type" value="Genomic_DNA"/>
</dbReference>
<evidence type="ECO:0000313" key="1">
    <source>
        <dbReference type="EMBL" id="GMH73456.1"/>
    </source>
</evidence>
<organism evidence="1 2">
    <name type="scientific">Triparma retinervis</name>
    <dbReference type="NCBI Taxonomy" id="2557542"/>
    <lineage>
        <taxon>Eukaryota</taxon>
        <taxon>Sar</taxon>
        <taxon>Stramenopiles</taxon>
        <taxon>Ochrophyta</taxon>
        <taxon>Bolidophyceae</taxon>
        <taxon>Parmales</taxon>
        <taxon>Triparmaceae</taxon>
        <taxon>Triparma</taxon>
    </lineage>
</organism>
<sequence>QLSKSSDAIFADSDLPRDFIKSYLQYRSILQFSTDFFVFDITPGTLDTNLWPTIAPYFAASQARAGQGSPSKIERDFTNPMRILRLAVPPDDKDFDGLQLGEDKFARSMAKVGKVVSAAGGDIPVEITKADVRAVEDGMEEARQGLNMFITTLNKALNVDELKLVPAKGQTYPRSKGRYITYVKGLKQCQNRGGTTLANTWGALMVSGTMQESCQIPEANAYFYQ</sequence>
<comment type="caution">
    <text evidence="1">The sequence shown here is derived from an EMBL/GenBank/DDBJ whole genome shotgun (WGS) entry which is preliminary data.</text>
</comment>
<dbReference type="AlphaFoldDB" id="A0A9W7AMX3"/>
<gene>
    <name evidence="1" type="ORF">TrRE_jg6464</name>
</gene>
<name>A0A9W7AMX3_9STRA</name>
<evidence type="ECO:0000313" key="2">
    <source>
        <dbReference type="Proteomes" id="UP001165082"/>
    </source>
</evidence>
<proteinExistence type="predicted"/>
<dbReference type="OrthoDB" id="38514at2759"/>
<dbReference type="Proteomes" id="UP001165082">
    <property type="component" value="Unassembled WGS sequence"/>
</dbReference>
<feature type="non-terminal residue" evidence="1">
    <location>
        <position position="1"/>
    </location>
</feature>
<accession>A0A9W7AMX3</accession>
<keyword evidence="2" id="KW-1185">Reference proteome</keyword>
<protein>
    <submittedName>
        <fullName evidence="1">Uncharacterized protein</fullName>
    </submittedName>
</protein>